<dbReference type="InterPro" id="IPR005843">
    <property type="entry name" value="A-D-PHexomutase_C"/>
</dbReference>
<feature type="domain" description="Alpha-D-phosphohexomutase alpha/beta/alpha" evidence="9">
    <location>
        <begin position="159"/>
        <end position="253"/>
    </location>
</feature>
<dbReference type="GO" id="GO:0008973">
    <property type="term" value="F:phosphopentomutase activity"/>
    <property type="evidence" value="ECO:0007669"/>
    <property type="project" value="TreeGrafter"/>
</dbReference>
<keyword evidence="5" id="KW-0460">Magnesium</keyword>
<dbReference type="Gene3D" id="3.30.310.50">
    <property type="entry name" value="Alpha-D-phosphohexomutase, C-terminal domain"/>
    <property type="match status" value="1"/>
</dbReference>
<dbReference type="PANTHER" id="PTHR45745">
    <property type="entry name" value="PHOSPHOMANNOMUTASE 45A"/>
    <property type="match status" value="1"/>
</dbReference>
<dbReference type="InterPro" id="IPR016055">
    <property type="entry name" value="A-D-PHexomutase_a/b/a-I/II/III"/>
</dbReference>
<evidence type="ECO:0000256" key="4">
    <source>
        <dbReference type="ARBA" id="ARBA00022723"/>
    </source>
</evidence>
<evidence type="ECO:0000259" key="8">
    <source>
        <dbReference type="Pfam" id="PF02878"/>
    </source>
</evidence>
<dbReference type="SUPFAM" id="SSF55957">
    <property type="entry name" value="Phosphoglucomutase, C-terminal domain"/>
    <property type="match status" value="1"/>
</dbReference>
<evidence type="ECO:0000256" key="1">
    <source>
        <dbReference type="ARBA" id="ARBA00001946"/>
    </source>
</evidence>
<evidence type="ECO:0000259" key="7">
    <source>
        <dbReference type="Pfam" id="PF00408"/>
    </source>
</evidence>
<gene>
    <name evidence="11" type="ORF">IAD41_05310</name>
</gene>
<name>A0A9D1FVV8_9BACT</name>
<dbReference type="GO" id="GO:0006166">
    <property type="term" value="P:purine ribonucleoside salvage"/>
    <property type="evidence" value="ECO:0007669"/>
    <property type="project" value="TreeGrafter"/>
</dbReference>
<reference evidence="11" key="1">
    <citation type="submission" date="2020-10" db="EMBL/GenBank/DDBJ databases">
        <authorList>
            <person name="Gilroy R."/>
        </authorList>
    </citation>
    <scope>NUCLEOTIDE SEQUENCE</scope>
    <source>
        <strain evidence="11">CHK152-2994</strain>
    </source>
</reference>
<dbReference type="Proteomes" id="UP000824139">
    <property type="component" value="Unassembled WGS sequence"/>
</dbReference>
<keyword evidence="6" id="KW-0413">Isomerase</keyword>
<dbReference type="InterPro" id="IPR036900">
    <property type="entry name" value="A-D-PHexomutase_C_sf"/>
</dbReference>
<dbReference type="GO" id="GO:0046872">
    <property type="term" value="F:metal ion binding"/>
    <property type="evidence" value="ECO:0007669"/>
    <property type="project" value="UniProtKB-KW"/>
</dbReference>
<proteinExistence type="inferred from homology"/>
<dbReference type="Pfam" id="PF02878">
    <property type="entry name" value="PGM_PMM_I"/>
    <property type="match status" value="1"/>
</dbReference>
<evidence type="ECO:0000313" key="11">
    <source>
        <dbReference type="EMBL" id="HIS83007.1"/>
    </source>
</evidence>
<comment type="similarity">
    <text evidence="2">Belongs to the phosphohexose mutase family.</text>
</comment>
<dbReference type="PANTHER" id="PTHR45745:SF1">
    <property type="entry name" value="PHOSPHOGLUCOMUTASE 2B-RELATED"/>
    <property type="match status" value="1"/>
</dbReference>
<dbReference type="AlphaFoldDB" id="A0A9D1FVV8"/>
<evidence type="ECO:0000259" key="9">
    <source>
        <dbReference type="Pfam" id="PF02879"/>
    </source>
</evidence>
<dbReference type="Pfam" id="PF02879">
    <property type="entry name" value="PGM_PMM_II"/>
    <property type="match status" value="1"/>
</dbReference>
<dbReference type="InterPro" id="IPR005846">
    <property type="entry name" value="A-D-PHexomutase_a/b/a-III"/>
</dbReference>
<sequence length="462" mass="51824">MATKKIEFGTDGFRGIIAGDFTFENVQKISHGIIKYLRDNLPDRKSILIGYDPRFMADEFARFCADIFVAAGYDTMLSNCVCPTPVLAYAATVAKNSAGAVMFTASHNPKNYLGMKFIPNYGGPATKQITDIIVKNIEEGYTAPFCGGGKIINSDFREVYFSHLESLIDFNTIKKANIKFIYDGLFSASIGTFDEILNRHGINYEIVNNHYDPNFGGFLPEPKEKFMHHKKNGFLTFANDGDADRYGVIDENGQWVSPNEILAILLKYLVENKNAQGKMIKTVGVSALVDVVSQKLNIETETTPVGFKWLSEKMRECPAILAGEDSGGLSTGSHIPEKDGIYANLLILEMISTLQKPLCALRSELLEFAGVNFYCDRVDVKLEDKEQMYSLQQKFLQMFDIAGMQIYDVLKIDGAKFYLGEEKLSWILMRPSGTEPLLRFYIESDSTETLDKIKEFIHSHTS</sequence>
<keyword evidence="4" id="KW-0479">Metal-binding</keyword>
<protein>
    <submittedName>
        <fullName evidence="11">Phosphoglucomutase/phosphomannomutase family protein</fullName>
    </submittedName>
</protein>
<accession>A0A9D1FVV8</accession>
<organism evidence="11 12">
    <name type="scientific">Candidatus Scatenecus faecavium</name>
    <dbReference type="NCBI Taxonomy" id="2840915"/>
    <lineage>
        <taxon>Bacteria</taxon>
        <taxon>Candidatus Scatenecus</taxon>
    </lineage>
</organism>
<dbReference type="SUPFAM" id="SSF53738">
    <property type="entry name" value="Phosphoglucomutase, first 3 domains"/>
    <property type="match status" value="2"/>
</dbReference>
<dbReference type="Pfam" id="PF02880">
    <property type="entry name" value="PGM_PMM_III"/>
    <property type="match status" value="1"/>
</dbReference>
<dbReference type="GO" id="GO:0005975">
    <property type="term" value="P:carbohydrate metabolic process"/>
    <property type="evidence" value="ECO:0007669"/>
    <property type="project" value="InterPro"/>
</dbReference>
<evidence type="ECO:0000256" key="2">
    <source>
        <dbReference type="ARBA" id="ARBA00010231"/>
    </source>
</evidence>
<dbReference type="InterPro" id="IPR005845">
    <property type="entry name" value="A-D-PHexomutase_a/b/a-II"/>
</dbReference>
<evidence type="ECO:0000256" key="3">
    <source>
        <dbReference type="ARBA" id="ARBA00022553"/>
    </source>
</evidence>
<dbReference type="Pfam" id="PF00408">
    <property type="entry name" value="PGM_PMM_IV"/>
    <property type="match status" value="1"/>
</dbReference>
<evidence type="ECO:0000313" key="12">
    <source>
        <dbReference type="Proteomes" id="UP000824139"/>
    </source>
</evidence>
<feature type="domain" description="Alpha-D-phosphohexomutase alpha/beta/alpha" evidence="8">
    <location>
        <begin position="6"/>
        <end position="140"/>
    </location>
</feature>
<comment type="cofactor">
    <cofactor evidence="1">
        <name>Mg(2+)</name>
        <dbReference type="ChEBI" id="CHEBI:18420"/>
    </cofactor>
</comment>
<feature type="domain" description="Alpha-D-phosphohexomutase alpha/beta/alpha" evidence="10">
    <location>
        <begin position="258"/>
        <end position="365"/>
    </location>
</feature>
<dbReference type="InterPro" id="IPR005844">
    <property type="entry name" value="A-D-PHexomutase_a/b/a-I"/>
</dbReference>
<feature type="domain" description="Alpha-D-phosphohexomutase C-terminal" evidence="7">
    <location>
        <begin position="405"/>
        <end position="457"/>
    </location>
</feature>
<evidence type="ECO:0000256" key="5">
    <source>
        <dbReference type="ARBA" id="ARBA00022842"/>
    </source>
</evidence>
<keyword evidence="3" id="KW-0597">Phosphoprotein</keyword>
<comment type="caution">
    <text evidence="11">The sequence shown here is derived from an EMBL/GenBank/DDBJ whole genome shotgun (WGS) entry which is preliminary data.</text>
</comment>
<dbReference type="EMBL" id="DVJO01000113">
    <property type="protein sequence ID" value="HIS83007.1"/>
    <property type="molecule type" value="Genomic_DNA"/>
</dbReference>
<evidence type="ECO:0000256" key="6">
    <source>
        <dbReference type="ARBA" id="ARBA00023235"/>
    </source>
</evidence>
<evidence type="ECO:0000259" key="10">
    <source>
        <dbReference type="Pfam" id="PF02880"/>
    </source>
</evidence>
<reference evidence="11" key="2">
    <citation type="journal article" date="2021" name="PeerJ">
        <title>Extensive microbial diversity within the chicken gut microbiome revealed by metagenomics and culture.</title>
        <authorList>
            <person name="Gilroy R."/>
            <person name="Ravi A."/>
            <person name="Getino M."/>
            <person name="Pursley I."/>
            <person name="Horton D.L."/>
            <person name="Alikhan N.F."/>
            <person name="Baker D."/>
            <person name="Gharbi K."/>
            <person name="Hall N."/>
            <person name="Watson M."/>
            <person name="Adriaenssens E.M."/>
            <person name="Foster-Nyarko E."/>
            <person name="Jarju S."/>
            <person name="Secka A."/>
            <person name="Antonio M."/>
            <person name="Oren A."/>
            <person name="Chaudhuri R.R."/>
            <person name="La Ragione R."/>
            <person name="Hildebrand F."/>
            <person name="Pallen M.J."/>
        </authorList>
    </citation>
    <scope>NUCLEOTIDE SEQUENCE</scope>
    <source>
        <strain evidence="11">CHK152-2994</strain>
    </source>
</reference>
<dbReference type="Gene3D" id="3.40.120.10">
    <property type="entry name" value="Alpha-D-Glucose-1,6-Bisphosphate, subunit A, domain 3"/>
    <property type="match status" value="3"/>
</dbReference>